<dbReference type="InterPro" id="IPR029058">
    <property type="entry name" value="AB_hydrolase_fold"/>
</dbReference>
<dbReference type="InterPro" id="IPR012020">
    <property type="entry name" value="ABHD4"/>
</dbReference>
<evidence type="ECO:0000256" key="2">
    <source>
        <dbReference type="PIRSR" id="PIRSR005211-1"/>
    </source>
</evidence>
<dbReference type="Gene3D" id="3.40.50.1820">
    <property type="entry name" value="alpha/beta hydrolase"/>
    <property type="match status" value="1"/>
</dbReference>
<dbReference type="GO" id="GO:0047372">
    <property type="term" value="F:monoacylglycerol lipase activity"/>
    <property type="evidence" value="ECO:0007669"/>
    <property type="project" value="TreeGrafter"/>
</dbReference>
<evidence type="ECO:0000256" key="1">
    <source>
        <dbReference type="ARBA" id="ARBA00010884"/>
    </source>
</evidence>
<dbReference type="AlphaFoldDB" id="A0A9W8I003"/>
<accession>A0A9W8I003</accession>
<protein>
    <recommendedName>
        <fullName evidence="3">AB hydrolase-1 domain-containing protein</fullName>
    </recommendedName>
</protein>
<feature type="active site" description="Charge relay system" evidence="2">
    <location>
        <position position="208"/>
    </location>
</feature>
<dbReference type="SUPFAM" id="SSF53474">
    <property type="entry name" value="alpha/beta-Hydrolases"/>
    <property type="match status" value="1"/>
</dbReference>
<dbReference type="Pfam" id="PF00561">
    <property type="entry name" value="Abhydrolase_1"/>
    <property type="match status" value="1"/>
</dbReference>
<organism evidence="4 5">
    <name type="scientific">Coemansia guatemalensis</name>
    <dbReference type="NCBI Taxonomy" id="2761395"/>
    <lineage>
        <taxon>Eukaryota</taxon>
        <taxon>Fungi</taxon>
        <taxon>Fungi incertae sedis</taxon>
        <taxon>Zoopagomycota</taxon>
        <taxon>Kickxellomycotina</taxon>
        <taxon>Kickxellomycetes</taxon>
        <taxon>Kickxellales</taxon>
        <taxon>Kickxellaceae</taxon>
        <taxon>Coemansia</taxon>
    </lineage>
</organism>
<comment type="similarity">
    <text evidence="1">Belongs to the AB hydrolase superfamily. AB hydrolase 4 family.</text>
</comment>
<gene>
    <name evidence="4" type="ORF">H4R20_000029</name>
</gene>
<proteinExistence type="inferred from homology"/>
<dbReference type="PANTHER" id="PTHR10794">
    <property type="entry name" value="ABHYDROLASE DOMAIN-CONTAINING PROTEIN"/>
    <property type="match status" value="1"/>
</dbReference>
<evidence type="ECO:0000313" key="4">
    <source>
        <dbReference type="EMBL" id="KAJ2809527.1"/>
    </source>
</evidence>
<dbReference type="PIRSF" id="PIRSF005211">
    <property type="entry name" value="Ab_hydro_YheT"/>
    <property type="match status" value="1"/>
</dbReference>
<dbReference type="GO" id="GO:0034338">
    <property type="term" value="F:short-chain carboxylesterase activity"/>
    <property type="evidence" value="ECO:0007669"/>
    <property type="project" value="TreeGrafter"/>
</dbReference>
<dbReference type="InterPro" id="IPR000073">
    <property type="entry name" value="AB_hydrolase_1"/>
</dbReference>
<feature type="active site" description="Charge relay system" evidence="2">
    <location>
        <position position="368"/>
    </location>
</feature>
<dbReference type="InterPro" id="IPR050960">
    <property type="entry name" value="AB_hydrolase_4_sf"/>
</dbReference>
<dbReference type="PANTHER" id="PTHR10794:SF63">
    <property type="entry name" value="ALPHA_BETA HYDROLASE 1, ISOFORM A"/>
    <property type="match status" value="1"/>
</dbReference>
<dbReference type="EMBL" id="JANBUO010000001">
    <property type="protein sequence ID" value="KAJ2809527.1"/>
    <property type="molecule type" value="Genomic_DNA"/>
</dbReference>
<feature type="domain" description="AB hydrolase-1" evidence="3">
    <location>
        <begin position="128"/>
        <end position="374"/>
    </location>
</feature>
<name>A0A9W8I003_9FUNG</name>
<keyword evidence="5" id="KW-1185">Reference proteome</keyword>
<dbReference type="OrthoDB" id="5954035at2759"/>
<dbReference type="Proteomes" id="UP001140094">
    <property type="component" value="Unassembled WGS sequence"/>
</dbReference>
<reference evidence="4" key="1">
    <citation type="submission" date="2022-07" db="EMBL/GenBank/DDBJ databases">
        <title>Phylogenomic reconstructions and comparative analyses of Kickxellomycotina fungi.</title>
        <authorList>
            <person name="Reynolds N.K."/>
            <person name="Stajich J.E."/>
            <person name="Barry K."/>
            <person name="Grigoriev I.V."/>
            <person name="Crous P."/>
            <person name="Smith M.E."/>
        </authorList>
    </citation>
    <scope>NUCLEOTIDE SEQUENCE</scope>
    <source>
        <strain evidence="4">NRRL 1565</strain>
    </source>
</reference>
<evidence type="ECO:0000259" key="3">
    <source>
        <dbReference type="Pfam" id="PF00561"/>
    </source>
</evidence>
<evidence type="ECO:0000313" key="5">
    <source>
        <dbReference type="Proteomes" id="UP001140094"/>
    </source>
</evidence>
<feature type="active site" description="Charge relay system" evidence="2">
    <location>
        <position position="339"/>
    </location>
</feature>
<comment type="caution">
    <text evidence="4">The sequence shown here is derived from an EMBL/GenBank/DDBJ whole genome shotgun (WGS) entry which is preliminary data.</text>
</comment>
<sequence>MDGYKKKLSYAAVAGVALYYGFSKYKENSKVELVMSSNDDDKDKGLVRALIEQCPSLVDPQKAYLVPTPFLCSGILQTVYCSSLALKRDAYSNIKYEREMRKMSDGGTVSIDWYPGTSDTESAKPIAIIIPGLGGSSYEYHIRSLAKHLAENSRSKMRIAAINHRGSGRTPLTSSKLYNAYDTSDLEEIIEYIAETYPKARMVCVGFSLGANIMTRYMGKQEDNNPLAAAIAISCPYDTDLCGRALSVPGFFNDRLFQPNLMTAIKRVVLRNREMIQKSNPDFDIDAILKARRLCDFDNLVTAPVYGHEDCWSYYKAASSVESVDKIRRPFLAINATDDPVTTFKGVPVDKFRSNPNTALAIVNHGGHLGFFTGVSPRAWFQEPVTEFLDTVLSNNASE</sequence>